<dbReference type="Proteomes" id="UP000279833">
    <property type="component" value="Unassembled WGS sequence"/>
</dbReference>
<proteinExistence type="predicted"/>
<reference evidence="1 2" key="2">
    <citation type="submission" date="2018-11" db="EMBL/GenBank/DDBJ databases">
        <authorList>
            <consortium name="Pathogen Informatics"/>
        </authorList>
    </citation>
    <scope>NUCLEOTIDE SEQUENCE [LARGE SCALE GENOMIC DNA]</scope>
    <source>
        <strain evidence="1">Dakar</strain>
        <strain evidence="2">Dakar, Senegal</strain>
    </source>
</reference>
<keyword evidence="2" id="KW-1185">Reference proteome</keyword>
<dbReference type="WBParaSite" id="SCUD_0001829901-mRNA-1">
    <property type="protein sequence ID" value="SCUD_0001829901-mRNA-1"/>
    <property type="gene ID" value="SCUD_0001829901"/>
</dbReference>
<name>A0A183KTA6_9TREM</name>
<protein>
    <submittedName>
        <fullName evidence="1 3">Uncharacterized protein</fullName>
    </submittedName>
</protein>
<dbReference type="EMBL" id="UZAK01040847">
    <property type="protein sequence ID" value="VDP65375.1"/>
    <property type="molecule type" value="Genomic_DNA"/>
</dbReference>
<dbReference type="AlphaFoldDB" id="A0A183KTA6"/>
<dbReference type="STRING" id="6186.A0A183KTA6"/>
<gene>
    <name evidence="1" type="ORF">SCUD_LOCUS18296</name>
</gene>
<sequence length="376" mass="43168">MIGLAYRDESTELYWLEQPFLKVLLCQTVTQPISPVNDNTKKAIVSTVLNGNDSAVESSVVQTVSSYIIRNETPCNVCEPTKNGQIKDCPTNHSSFKYDRRDKGGPISSHTRLRYSKRQQVSDNFASMLFSTITHVYLNYPRSTITKQNAYYLSNCKDILFGNIEHDRNVHSSSGYITPDSYLSENCNRSQTNGYHSQNFNQYHNDKKLINQRNHTQLLYHPHKNSLYNEDISNKITHVGVALCMPSECTLKLPKNFQTSHNYQPQSTNTHCQDSSITFSTDYLSEDVSRKSEIRNIDTLKYMKMNSHKDTVKWEELNSDDLIRINQLRTIIDKELNIRLPINPKHLIIELSTGVILIQLLNKFIGTTSTIKVSLF</sequence>
<evidence type="ECO:0000313" key="3">
    <source>
        <dbReference type="WBParaSite" id="SCUD_0001829901-mRNA-1"/>
    </source>
</evidence>
<evidence type="ECO:0000313" key="2">
    <source>
        <dbReference type="Proteomes" id="UP000279833"/>
    </source>
</evidence>
<reference evidence="3" key="1">
    <citation type="submission" date="2016-06" db="UniProtKB">
        <authorList>
            <consortium name="WormBaseParasite"/>
        </authorList>
    </citation>
    <scope>IDENTIFICATION</scope>
</reference>
<evidence type="ECO:0000313" key="1">
    <source>
        <dbReference type="EMBL" id="VDP65375.1"/>
    </source>
</evidence>
<organism evidence="3">
    <name type="scientific">Schistosoma curassoni</name>
    <dbReference type="NCBI Taxonomy" id="6186"/>
    <lineage>
        <taxon>Eukaryota</taxon>
        <taxon>Metazoa</taxon>
        <taxon>Spiralia</taxon>
        <taxon>Lophotrochozoa</taxon>
        <taxon>Platyhelminthes</taxon>
        <taxon>Trematoda</taxon>
        <taxon>Digenea</taxon>
        <taxon>Strigeidida</taxon>
        <taxon>Schistosomatoidea</taxon>
        <taxon>Schistosomatidae</taxon>
        <taxon>Schistosoma</taxon>
    </lineage>
</organism>
<accession>A0A183KTA6</accession>